<dbReference type="RefSeq" id="WP_047134926.1">
    <property type="nucleotide sequence ID" value="NZ_CZVI01000004.1"/>
</dbReference>
<accession>A0A0P1LSZ9</accession>
<keyword evidence="4" id="KW-1185">Reference proteome</keyword>
<dbReference type="OrthoDB" id="847214at2"/>
<accession>A0A0P1M3J6</accession>
<accession>A0A0P1M9U8</accession>
<accession>A0A0P1LCC3</accession>
<gene>
    <name evidence="2" type="ORF">JGI4_00267</name>
    <name evidence="1" type="ORF">JGI8_00458</name>
</gene>
<evidence type="ECO:0000313" key="4">
    <source>
        <dbReference type="Proteomes" id="UP000182200"/>
    </source>
</evidence>
<dbReference type="AlphaFoldDB" id="A0A0P1NYX8"/>
<dbReference type="Proteomes" id="UP000182011">
    <property type="component" value="Unassembled WGS sequence"/>
</dbReference>
<reference evidence="1 4" key="1">
    <citation type="submission" date="2015-11" db="EMBL/GenBank/DDBJ databases">
        <authorList>
            <person name="Varghese N."/>
        </authorList>
    </citation>
    <scope>NUCLEOTIDE SEQUENCE [LARGE SCALE GENOMIC DNA]</scope>
    <source>
        <strain evidence="1 4">JGI-8</strain>
    </source>
</reference>
<protein>
    <submittedName>
        <fullName evidence="2">Uncharacterized protein</fullName>
    </submittedName>
</protein>
<reference evidence="2 3" key="2">
    <citation type="submission" date="2015-11" db="EMBL/GenBank/DDBJ databases">
        <authorList>
            <person name="Zhang Y."/>
            <person name="Guo Z."/>
        </authorList>
    </citation>
    <scope>NUCLEOTIDE SEQUENCE [LARGE SCALE GENOMIC DNA]</scope>
    <source>
        <strain evidence="2">JGI-4</strain>
    </source>
</reference>
<accession>A0A0S4MQV1</accession>
<dbReference type="EMBL" id="FAOP01000002">
    <property type="protein sequence ID" value="CUU01399.1"/>
    <property type="molecule type" value="Genomic_DNA"/>
</dbReference>
<dbReference type="STRING" id="1633631.GCA_001442925_00269"/>
<accession>A0A0P1NYX8</accession>
<dbReference type="EMBL" id="CZVI01000004">
    <property type="protein sequence ID" value="CUS80966.1"/>
    <property type="molecule type" value="Genomic_DNA"/>
</dbReference>
<sequence>MRQPLRSFLITLFLAVALDFILVTTSFPQQDTTSKKPVKLILKDGSELIGTIVSEDSLSISFKTLGNISIIIPREQVKDLKHLSNHIVIDDPNHTRLLLAPTARPLASGQGYFSAYEIFFPLVAVGVTDFIMFAGGMSLFPGAESQLFYFATKVTPIQIGKLDVAGGVLYINTTSRSSDGVGILYGVTSYGNPNTSLTFGLGWGFHRGRIADKLIILLGGELRTSNNAKLITENWFPPNSDIAFLSFGVRFFGEDLAADLGFIYPAGSKITGFPFIPWLGFVYNFGTAK</sequence>
<evidence type="ECO:0000313" key="2">
    <source>
        <dbReference type="EMBL" id="CUU01399.1"/>
    </source>
</evidence>
<evidence type="ECO:0000313" key="3">
    <source>
        <dbReference type="Proteomes" id="UP000182011"/>
    </source>
</evidence>
<organism evidence="2 3">
    <name type="scientific">Candidatus Kryptonium thompsonii</name>
    <dbReference type="NCBI Taxonomy" id="1633631"/>
    <lineage>
        <taxon>Bacteria</taxon>
        <taxon>Pseudomonadati</taxon>
        <taxon>Candidatus Kryptoniota</taxon>
        <taxon>Candidatus Kryptonium</taxon>
    </lineage>
</organism>
<accession>A0A0P1N137</accession>
<accession>A0A0P1M1Q6</accession>
<evidence type="ECO:0000313" key="1">
    <source>
        <dbReference type="EMBL" id="CUS80966.1"/>
    </source>
</evidence>
<dbReference type="Proteomes" id="UP000182200">
    <property type="component" value="Unassembled WGS sequence"/>
</dbReference>
<accession>A0A0P1P6V7</accession>
<proteinExistence type="predicted"/>
<name>A0A0P1NYX8_9BACT</name>
<accession>A0A0P1LH57</accession>